<proteinExistence type="predicted"/>
<feature type="domain" description="K Homology" evidence="3">
    <location>
        <begin position="81"/>
        <end position="156"/>
    </location>
</feature>
<dbReference type="eggNOG" id="ENOG502S08V">
    <property type="taxonomic scope" value="Eukaryota"/>
</dbReference>
<evidence type="ECO:0000313" key="4">
    <source>
        <dbReference type="EnsemblProtists" id="EOD03939"/>
    </source>
</evidence>
<feature type="region of interest" description="Disordered" evidence="2">
    <location>
        <begin position="441"/>
        <end position="530"/>
    </location>
</feature>
<feature type="domain" description="K Homology" evidence="3">
    <location>
        <begin position="366"/>
        <end position="435"/>
    </location>
</feature>
<dbReference type="SMART" id="SM00322">
    <property type="entry name" value="KH"/>
    <property type="match status" value="5"/>
</dbReference>
<feature type="domain" description="K Homology" evidence="3">
    <location>
        <begin position="289"/>
        <end position="352"/>
    </location>
</feature>
<organism evidence="4 5">
    <name type="scientific">Emiliania huxleyi (strain CCMP1516)</name>
    <dbReference type="NCBI Taxonomy" id="280463"/>
    <lineage>
        <taxon>Eukaryota</taxon>
        <taxon>Haptista</taxon>
        <taxon>Haptophyta</taxon>
        <taxon>Prymnesiophyceae</taxon>
        <taxon>Isochrysidales</taxon>
        <taxon>Noelaerhabdaceae</taxon>
        <taxon>Emiliania</taxon>
    </lineage>
</organism>
<dbReference type="HOGENOM" id="CLU_514324_0_0_1"/>
<dbReference type="KEGG" id="ehx:EMIHUDRAFT_108051"/>
<dbReference type="InterPro" id="IPR004087">
    <property type="entry name" value="KH_dom"/>
</dbReference>
<dbReference type="Gene3D" id="3.30.310.210">
    <property type="match status" value="1"/>
</dbReference>
<keyword evidence="5" id="KW-1185">Reference proteome</keyword>
<dbReference type="InterPro" id="IPR036612">
    <property type="entry name" value="KH_dom_type_1_sf"/>
</dbReference>
<protein>
    <recommendedName>
        <fullName evidence="3">K Homology domain-containing protein</fullName>
    </recommendedName>
</protein>
<dbReference type="STRING" id="2903.R1D5H9"/>
<dbReference type="SUPFAM" id="SSF54791">
    <property type="entry name" value="Eukaryotic type KH-domain (KH-domain type I)"/>
    <property type="match status" value="4"/>
</dbReference>
<dbReference type="EnsemblProtists" id="EOD03939">
    <property type="protein sequence ID" value="EOD03939"/>
    <property type="gene ID" value="EMIHUDRAFT_108051"/>
</dbReference>
<feature type="domain" description="K Homology" evidence="3">
    <location>
        <begin position="2"/>
        <end position="67"/>
    </location>
</feature>
<evidence type="ECO:0000313" key="5">
    <source>
        <dbReference type="Proteomes" id="UP000013827"/>
    </source>
</evidence>
<evidence type="ECO:0000259" key="3">
    <source>
        <dbReference type="SMART" id="SM00322"/>
    </source>
</evidence>
<dbReference type="RefSeq" id="XP_005756368.1">
    <property type="nucleotide sequence ID" value="XM_005756311.1"/>
</dbReference>
<dbReference type="OMA" id="ERARCWD"/>
<reference evidence="4" key="2">
    <citation type="submission" date="2024-10" db="UniProtKB">
        <authorList>
            <consortium name="EnsemblProtists"/>
        </authorList>
    </citation>
    <scope>IDENTIFICATION</scope>
</reference>
<sequence length="530" mass="60519">MPQEVDVLKISNDDAAFILGKSGRTKEKIARVSGAELDLFEQSLTLEIRGSEAERRRAKKYVECVMAQRVGPVTIDDDSEDDDLTVIQVPTEAVGFVTGSQGNFLRQVEEEWGTLMFFADFRGRGSGREGQTEKLAIFGPRRGRRGAQLKVMAAVETKVPNYFTGDSKPDEDDDQDEWGTKTLVLKPDELSYALGKKGMTRKKLAKSSGCIVECAAPPILKRVRTNGAVMKKEMMLMTAAGLAVLEAGSSYLVAHDTADEAAKVMSAVETKRPGYFTREIQKHTSEAEGFASDTFPMDESELSYALGKDGTTRRKLARASGCIMEYVGQVAFICGTMEERVRARTYLKWLLKQRHGSVYVDDLKDRDDVTVVPVPRDAIGYVTGNRGQSLRMVEEESGTFCFVEGGRGESEQLLIFGSVRADREVAERLINNLVNEKMREDNDRRRYDDRDYGRGGDRYDDRRRDDSRDRYGDRGDRRREDSRDRDYRRRSPSRDRYRRRDDSRDRDYRRRDDSRGRRDDSRDRYDDRRR</sequence>
<dbReference type="Gene3D" id="3.30.1370.10">
    <property type="entry name" value="K Homology domain, type 1"/>
    <property type="match status" value="1"/>
</dbReference>
<reference evidence="5" key="1">
    <citation type="journal article" date="2013" name="Nature">
        <title>Pan genome of the phytoplankton Emiliania underpins its global distribution.</title>
        <authorList>
            <person name="Read B.A."/>
            <person name="Kegel J."/>
            <person name="Klute M.J."/>
            <person name="Kuo A."/>
            <person name="Lefebvre S.C."/>
            <person name="Maumus F."/>
            <person name="Mayer C."/>
            <person name="Miller J."/>
            <person name="Monier A."/>
            <person name="Salamov A."/>
            <person name="Young J."/>
            <person name="Aguilar M."/>
            <person name="Claverie J.M."/>
            <person name="Frickenhaus S."/>
            <person name="Gonzalez K."/>
            <person name="Herman E.K."/>
            <person name="Lin Y.C."/>
            <person name="Napier J."/>
            <person name="Ogata H."/>
            <person name="Sarno A.F."/>
            <person name="Shmutz J."/>
            <person name="Schroeder D."/>
            <person name="de Vargas C."/>
            <person name="Verret F."/>
            <person name="von Dassow P."/>
            <person name="Valentin K."/>
            <person name="Van de Peer Y."/>
            <person name="Wheeler G."/>
            <person name="Dacks J.B."/>
            <person name="Delwiche C.F."/>
            <person name="Dyhrman S.T."/>
            <person name="Glockner G."/>
            <person name="John U."/>
            <person name="Richards T."/>
            <person name="Worden A.Z."/>
            <person name="Zhang X."/>
            <person name="Grigoriev I.V."/>
            <person name="Allen A.E."/>
            <person name="Bidle K."/>
            <person name="Borodovsky M."/>
            <person name="Bowler C."/>
            <person name="Brownlee C."/>
            <person name="Cock J.M."/>
            <person name="Elias M."/>
            <person name="Gladyshev V.N."/>
            <person name="Groth M."/>
            <person name="Guda C."/>
            <person name="Hadaegh A."/>
            <person name="Iglesias-Rodriguez M.D."/>
            <person name="Jenkins J."/>
            <person name="Jones B.M."/>
            <person name="Lawson T."/>
            <person name="Leese F."/>
            <person name="Lindquist E."/>
            <person name="Lobanov A."/>
            <person name="Lomsadze A."/>
            <person name="Malik S.B."/>
            <person name="Marsh M.E."/>
            <person name="Mackinder L."/>
            <person name="Mock T."/>
            <person name="Mueller-Roeber B."/>
            <person name="Pagarete A."/>
            <person name="Parker M."/>
            <person name="Probert I."/>
            <person name="Quesneville H."/>
            <person name="Raines C."/>
            <person name="Rensing S.A."/>
            <person name="Riano-Pachon D.M."/>
            <person name="Richier S."/>
            <person name="Rokitta S."/>
            <person name="Shiraiwa Y."/>
            <person name="Soanes D.M."/>
            <person name="van der Giezen M."/>
            <person name="Wahlund T.M."/>
            <person name="Williams B."/>
            <person name="Wilson W."/>
            <person name="Wolfe G."/>
            <person name="Wurch L.L."/>
        </authorList>
    </citation>
    <scope>NUCLEOTIDE SEQUENCE</scope>
</reference>
<dbReference type="GeneID" id="17250095"/>
<dbReference type="AlphaFoldDB" id="A0A0D3HY54"/>
<accession>A0A0D3HY54</accession>
<dbReference type="Pfam" id="PF00013">
    <property type="entry name" value="KH_1"/>
    <property type="match status" value="2"/>
</dbReference>
<dbReference type="InterPro" id="IPR004088">
    <property type="entry name" value="KH_dom_type_1"/>
</dbReference>
<keyword evidence="1" id="KW-0694">RNA-binding</keyword>
<dbReference type="PROSITE" id="PS50084">
    <property type="entry name" value="KH_TYPE_1"/>
    <property type="match status" value="3"/>
</dbReference>
<dbReference type="Proteomes" id="UP000013827">
    <property type="component" value="Unassembled WGS sequence"/>
</dbReference>
<evidence type="ECO:0000256" key="1">
    <source>
        <dbReference type="PROSITE-ProRule" id="PRU00117"/>
    </source>
</evidence>
<feature type="domain" description="K Homology" evidence="3">
    <location>
        <begin position="177"/>
        <end position="240"/>
    </location>
</feature>
<dbReference type="PaxDb" id="2903-EOD03939"/>
<evidence type="ECO:0000256" key="2">
    <source>
        <dbReference type="SAM" id="MobiDB-lite"/>
    </source>
</evidence>
<name>A0A0D3HY54_EMIH1</name>
<dbReference type="CDD" id="cd00105">
    <property type="entry name" value="KH-I"/>
    <property type="match status" value="2"/>
</dbReference>
<dbReference type="GO" id="GO:0003723">
    <property type="term" value="F:RNA binding"/>
    <property type="evidence" value="ECO:0007669"/>
    <property type="project" value="UniProtKB-UniRule"/>
</dbReference>